<evidence type="ECO:0000259" key="3">
    <source>
        <dbReference type="PROSITE" id="PS50801"/>
    </source>
</evidence>
<sequence>MVTAFASSLHSHRRPVVAAMPAEIDVYNRGELLNRLTALLETASGPVIVDMTETVFCDSAAVHVLVDAQRAAHATGRRIRVAAPHSAVRRVLEICQIDRLMPVYRSLHEAAPHRPAAD</sequence>
<organism evidence="4 5">
    <name type="scientific">Streptomonospora mangrovi</name>
    <dbReference type="NCBI Taxonomy" id="2883123"/>
    <lineage>
        <taxon>Bacteria</taxon>
        <taxon>Bacillati</taxon>
        <taxon>Actinomycetota</taxon>
        <taxon>Actinomycetes</taxon>
        <taxon>Streptosporangiales</taxon>
        <taxon>Nocardiopsidaceae</taxon>
        <taxon>Streptomonospora</taxon>
    </lineage>
</organism>
<comment type="caution">
    <text evidence="4">The sequence shown here is derived from an EMBL/GenBank/DDBJ whole genome shotgun (WGS) entry which is preliminary data.</text>
</comment>
<dbReference type="InterPro" id="IPR036513">
    <property type="entry name" value="STAS_dom_sf"/>
</dbReference>
<accession>A0A9X3SNM9</accession>
<dbReference type="NCBIfam" id="TIGR00377">
    <property type="entry name" value="ant_ant_sig"/>
    <property type="match status" value="1"/>
</dbReference>
<evidence type="ECO:0000256" key="1">
    <source>
        <dbReference type="ARBA" id="ARBA00009013"/>
    </source>
</evidence>
<dbReference type="PROSITE" id="PS50801">
    <property type="entry name" value="STAS"/>
    <property type="match status" value="1"/>
</dbReference>
<dbReference type="SUPFAM" id="SSF52091">
    <property type="entry name" value="SpoIIaa-like"/>
    <property type="match status" value="1"/>
</dbReference>
<dbReference type="EMBL" id="JAJAQC010000019">
    <property type="protein sequence ID" value="MDA0565256.1"/>
    <property type="molecule type" value="Genomic_DNA"/>
</dbReference>
<dbReference type="Proteomes" id="UP001140076">
    <property type="component" value="Unassembled WGS sequence"/>
</dbReference>
<protein>
    <recommendedName>
        <fullName evidence="2">Anti-sigma factor antagonist</fullName>
    </recommendedName>
</protein>
<dbReference type="PANTHER" id="PTHR33495:SF2">
    <property type="entry name" value="ANTI-SIGMA FACTOR ANTAGONIST TM_1081-RELATED"/>
    <property type="match status" value="1"/>
</dbReference>
<dbReference type="AlphaFoldDB" id="A0A9X3SNM9"/>
<keyword evidence="5" id="KW-1185">Reference proteome</keyword>
<evidence type="ECO:0000313" key="5">
    <source>
        <dbReference type="Proteomes" id="UP001140076"/>
    </source>
</evidence>
<gene>
    <name evidence="4" type="ORF">LG943_13160</name>
</gene>
<feature type="domain" description="STAS" evidence="3">
    <location>
        <begin position="16"/>
        <end position="114"/>
    </location>
</feature>
<dbReference type="CDD" id="cd07043">
    <property type="entry name" value="STAS_anti-anti-sigma_factors"/>
    <property type="match status" value="1"/>
</dbReference>
<evidence type="ECO:0000256" key="2">
    <source>
        <dbReference type="RuleBase" id="RU003749"/>
    </source>
</evidence>
<dbReference type="Pfam" id="PF01740">
    <property type="entry name" value="STAS"/>
    <property type="match status" value="1"/>
</dbReference>
<dbReference type="GO" id="GO:0043856">
    <property type="term" value="F:anti-sigma factor antagonist activity"/>
    <property type="evidence" value="ECO:0007669"/>
    <property type="project" value="InterPro"/>
</dbReference>
<reference evidence="4" key="1">
    <citation type="submission" date="2021-10" db="EMBL/GenBank/DDBJ databases">
        <title>Streptomonospora sp. nov., isolated from mangrove soil.</title>
        <authorList>
            <person name="Chen X."/>
            <person name="Ge X."/>
            <person name="Liu W."/>
        </authorList>
    </citation>
    <scope>NUCLEOTIDE SEQUENCE</scope>
    <source>
        <strain evidence="4">S1-112</strain>
    </source>
</reference>
<name>A0A9X3SNM9_9ACTN</name>
<dbReference type="InterPro" id="IPR003658">
    <property type="entry name" value="Anti-sigma_ant"/>
</dbReference>
<dbReference type="RefSeq" id="WP_270072538.1">
    <property type="nucleotide sequence ID" value="NZ_JAJAQC010000019.1"/>
</dbReference>
<proteinExistence type="inferred from homology"/>
<dbReference type="Gene3D" id="3.30.750.24">
    <property type="entry name" value="STAS domain"/>
    <property type="match status" value="1"/>
</dbReference>
<dbReference type="PANTHER" id="PTHR33495">
    <property type="entry name" value="ANTI-SIGMA FACTOR ANTAGONIST TM_1081-RELATED-RELATED"/>
    <property type="match status" value="1"/>
</dbReference>
<comment type="similarity">
    <text evidence="1 2">Belongs to the anti-sigma-factor antagonist family.</text>
</comment>
<evidence type="ECO:0000313" key="4">
    <source>
        <dbReference type="EMBL" id="MDA0565256.1"/>
    </source>
</evidence>
<dbReference type="InterPro" id="IPR002645">
    <property type="entry name" value="STAS_dom"/>
</dbReference>